<dbReference type="EMBL" id="CP043451">
    <property type="protein sequence ID" value="QEM07648.1"/>
    <property type="molecule type" value="Genomic_DNA"/>
</dbReference>
<reference evidence="3 5" key="2">
    <citation type="submission" date="2021-03" db="EMBL/GenBank/DDBJ databases">
        <title>Mucilaginibacter strains isolated from gold and copper mining confer multi heavy-metal resistance.</title>
        <authorList>
            <person name="Li Y."/>
        </authorList>
    </citation>
    <scope>NUCLEOTIDE SEQUENCE [LARGE SCALE GENOMIC DNA]</scope>
    <source>
        <strain evidence="3 5">P2-4</strain>
    </source>
</reference>
<evidence type="ECO:0000313" key="5">
    <source>
        <dbReference type="Proteomes" id="UP000663940"/>
    </source>
</evidence>
<keyword evidence="5" id="KW-1185">Reference proteome</keyword>
<feature type="signal peptide" evidence="1">
    <location>
        <begin position="1"/>
        <end position="21"/>
    </location>
</feature>
<dbReference type="Proteomes" id="UP000250557">
    <property type="component" value="Chromosome"/>
</dbReference>
<keyword evidence="1" id="KW-0732">Signal</keyword>
<protein>
    <recommendedName>
        <fullName evidence="6">DUF4136 domain-containing protein</fullName>
    </recommendedName>
</protein>
<evidence type="ECO:0000313" key="4">
    <source>
        <dbReference type="Proteomes" id="UP000250557"/>
    </source>
</evidence>
<organism evidence="2 4">
    <name type="scientific">Mucilaginibacter rubeus</name>
    <dbReference type="NCBI Taxonomy" id="2027860"/>
    <lineage>
        <taxon>Bacteria</taxon>
        <taxon>Pseudomonadati</taxon>
        <taxon>Bacteroidota</taxon>
        <taxon>Sphingobacteriia</taxon>
        <taxon>Sphingobacteriales</taxon>
        <taxon>Sphingobacteriaceae</taxon>
        <taxon>Mucilaginibacter</taxon>
    </lineage>
</organism>
<dbReference type="RefSeq" id="WP_112653258.1">
    <property type="nucleotide sequence ID" value="NZ_CP043451.1"/>
</dbReference>
<evidence type="ECO:0008006" key="6">
    <source>
        <dbReference type="Google" id="ProtNLM"/>
    </source>
</evidence>
<evidence type="ECO:0000313" key="2">
    <source>
        <dbReference type="EMBL" id="QEM07648.1"/>
    </source>
</evidence>
<sequence length="209" mass="24115">MKRIKLTGIALLLIVAGCATSKITSSWKAKNAAPHKYNKILVLGLVRAADRTLQENMENHMAGDLKARGYNAVASVQEYGPKAFDKMDEQTAMNKIKNDGIDAVVTIVMLNKEKEKSYVPGHIYYYSPYSYYYNHFWGYHTAIYRRIYEPGYYVTNTRYFWESNLYEMDTQQLIYSVQTQSFNPSDSEALGHEYGQLILKDMVKQQVIQ</sequence>
<reference evidence="2 4" key="1">
    <citation type="submission" date="2019-08" db="EMBL/GenBank/DDBJ databases">
        <title>Comparative genome analysis confer to the adaptation heavy metal polluted environment.</title>
        <authorList>
            <person name="Li Y."/>
        </authorList>
    </citation>
    <scope>NUCLEOTIDE SEQUENCE [LARGE SCALE GENOMIC DNA]</scope>
    <source>
        <strain evidence="2 4">P2</strain>
    </source>
</reference>
<dbReference type="Proteomes" id="UP000663940">
    <property type="component" value="Chromosome"/>
</dbReference>
<gene>
    <name evidence="2" type="ORF">DIU31_030655</name>
    <name evidence="3" type="ORF">J3L21_30360</name>
</gene>
<feature type="chain" id="PRO_5042222714" description="DUF4136 domain-containing protein" evidence="1">
    <location>
        <begin position="22"/>
        <end position="209"/>
    </location>
</feature>
<dbReference type="AlphaFoldDB" id="A0AAE6JLQ2"/>
<evidence type="ECO:0000256" key="1">
    <source>
        <dbReference type="SAM" id="SignalP"/>
    </source>
</evidence>
<proteinExistence type="predicted"/>
<dbReference type="PROSITE" id="PS51257">
    <property type="entry name" value="PROKAR_LIPOPROTEIN"/>
    <property type="match status" value="1"/>
</dbReference>
<dbReference type="EMBL" id="CP071880">
    <property type="protein sequence ID" value="QTE49785.1"/>
    <property type="molecule type" value="Genomic_DNA"/>
</dbReference>
<evidence type="ECO:0000313" key="3">
    <source>
        <dbReference type="EMBL" id="QTE49785.1"/>
    </source>
</evidence>
<accession>A0AAE6JLQ2</accession>
<name>A0AAE6JLQ2_9SPHI</name>